<comment type="similarity">
    <text evidence="4 12">Belongs to the glycosyl hydrolase 13 family.</text>
</comment>
<evidence type="ECO:0000256" key="7">
    <source>
        <dbReference type="ARBA" id="ARBA00022801"/>
    </source>
</evidence>
<dbReference type="InterPro" id="IPR013780">
    <property type="entry name" value="Glyco_hydro_b"/>
</dbReference>
<sequence>MKISHAEQEAQTINKINETRTINMDSSTCTVIINLKNRKKAVVKVNSDKMSILKEDDVDVQTKPLSKPLTPQPLRKYTFSNIKSGWTDKKSIHRVHLFTLTFRSSAIEWPHSRTYLAMLFAGIVLTVLHLVLADYTNPQCGGKQAIVHLFEWKFSDIANECERYLGKKGFCGVQTSPVNEYTVITKEYIRPWWERYQPVSYKIASRSGNEAEFKDMVDRCKNVGVRIYVDVVINHMAGLGRTGKGTGGSSFDSSNYDFPGVPFSRQHFNDKDKCPSHDGMVNNYGDPNNVRNCFLVGLTDLDQRQEYVRNKIAGFFNHLIDLGVAGFRVDAAKHMWPGDILAIQKLTKDLPEGGKPFFYHEVIDQNDGAIKVNEYYPNGRVTEFRFCQKIAQGARNFGELGGVYDPGWGMADSAHAFVFVDNHDNQRGHGGGGNRVTHKTPRDYKIAVAFMLANDYGFPRIMSSYYFGDDSSQGPPHNSDYSIKDVTIENNGLCGNGWVCEHRWNPIGNMVAFRNAVAGTSKMHWKDQNDQVSFARGNKGFFAMAKQGHMDETLQTGLPAGEYCDLITDCKKKITVDGSGNAHIVIDNSEEPILAFIVGGPSTPSNTGVHSGTSNTNSSGSGSGTGSGTGTGTGSGIVSPTNGPVPKGFQRTIILFEGRTSPGQDLFIRGGIDEGHRQGCQHTASSSACAIPIKSHDLGSSDHFAKYNAWRQGDSYLDWYGAEPGQGDYHGQTPQGTPAVWTTNQPGKPGYNELNSYGEHFWLVDIAMDCDKTENGWFEVKAVINNNWESNVPGSSCHYGNVPYRTQNHWARCGMKNVLHFSAVNCEISEIPTTTTKTQVEYGDPHCDGKQVIVELFEWRFADIADECERFLGDKDFCGVQVSPVTEHVAIFDRPWYERYQPVSYKIESRSGNETEFKDMVDRCKNVGIRIYVDVVLNHMTEPNLHGKGIAGSTFNSTNLEFPAVPYNRSHFNSPSKCPSQDGNVHNYNQPDEIRNCYLQKLPDLDQSQPFVRSKIVHLLDHLIDLGVSGFRVDRAKFMHPEDILAIEKLTRNLTDGGKPFFFNHVEDYNQDSIKSSEYYPNGRVTEFQFCRKLAAGINNFTLLNDLKDPSSGMADSPHALVFVDNHDNQRFDISNILTHKTPRDYKMANAFMLANDYGFTRVMSSFYFGDDTQLSPPQYTNNSMKDPITSIKQQGTCGHGWVCEHRWPSIANMIAFRNAVDGTGKRHWRNQNNQLSFARGTKGFFAMAKNGKMNETLDTGLPAGEYCDLITDCRKTVTVTKNGYARIEIDNADRPILAFIVDGPLANPETHFGLHKGNVIGNVIGGGSLSRSTTQRETMTVPVLPTVAGSISTTEAVTDTTSRVMTMSSPTTTARETTTTMISSSATPVRTTTSSPKCDDTRRTVIFFQEYTVSGQYLFIRGGIDDRHRSGCKNNPVASISNCSIPIQSHDLGSSGHYDAYNAWRKGDKFLDWYGSEPGQGTFKGKVAYGTPAVWTTNNPSDGRYNKLNNFGEHYWLVDIDMDCCNTINGWFEVKAYMGDHDNGSWERNILQGYNPCNGTERTPYENVNHWAKCGMVNVFHFNQSPCQSYSLK</sequence>
<dbReference type="PANTHER" id="PTHR43447">
    <property type="entry name" value="ALPHA-AMYLASE"/>
    <property type="match status" value="1"/>
</dbReference>
<dbReference type="GO" id="GO:0005975">
    <property type="term" value="P:carbohydrate metabolic process"/>
    <property type="evidence" value="ECO:0007669"/>
    <property type="project" value="InterPro"/>
</dbReference>
<dbReference type="InterPro" id="IPR017853">
    <property type="entry name" value="GH"/>
</dbReference>
<dbReference type="Gene3D" id="2.60.40.1180">
    <property type="entry name" value="Golgi alpha-mannosidase II"/>
    <property type="match status" value="2"/>
</dbReference>
<dbReference type="Proteomes" id="UP000507470">
    <property type="component" value="Unassembled WGS sequence"/>
</dbReference>
<accession>A0A6J8BQS8</accession>
<feature type="domain" description="Glycosyl hydrolase family 13 catalytic" evidence="15">
    <location>
        <begin position="144"/>
        <end position="514"/>
    </location>
</feature>
<evidence type="ECO:0000256" key="4">
    <source>
        <dbReference type="ARBA" id="ARBA00008061"/>
    </source>
</evidence>
<feature type="domain" description="Glycosyl hydrolase family 13 catalytic" evidence="15">
    <location>
        <begin position="851"/>
        <end position="1218"/>
    </location>
</feature>
<dbReference type="InterPro" id="IPR006047">
    <property type="entry name" value="GH13_cat_dom"/>
</dbReference>
<evidence type="ECO:0000256" key="12">
    <source>
        <dbReference type="RuleBase" id="RU003615"/>
    </source>
</evidence>
<evidence type="ECO:0000256" key="1">
    <source>
        <dbReference type="ARBA" id="ARBA00000548"/>
    </source>
</evidence>
<feature type="compositionally biased region" description="Gly residues" evidence="13">
    <location>
        <begin position="621"/>
        <end position="635"/>
    </location>
</feature>
<keyword evidence="9" id="KW-0868">Chloride</keyword>
<dbReference type="SMART" id="SM00642">
    <property type="entry name" value="Aamy"/>
    <property type="match status" value="2"/>
</dbReference>
<keyword evidence="7 16" id="KW-0378">Hydrolase</keyword>
<evidence type="ECO:0000313" key="16">
    <source>
        <dbReference type="EMBL" id="CAC5386285.1"/>
    </source>
</evidence>
<dbReference type="InterPro" id="IPR006048">
    <property type="entry name" value="A-amylase/branching_C"/>
</dbReference>
<keyword evidence="17" id="KW-1185">Reference proteome</keyword>
<protein>
    <recommendedName>
        <fullName evidence="5">alpha-amylase</fullName>
        <ecNumber evidence="5">3.2.1.1</ecNumber>
    </recommendedName>
</protein>
<evidence type="ECO:0000259" key="14">
    <source>
        <dbReference type="SMART" id="SM00632"/>
    </source>
</evidence>
<evidence type="ECO:0000259" key="15">
    <source>
        <dbReference type="SMART" id="SM00642"/>
    </source>
</evidence>
<dbReference type="Pfam" id="PF00128">
    <property type="entry name" value="Alpha-amylase"/>
    <property type="match status" value="2"/>
</dbReference>
<feature type="region of interest" description="Disordered" evidence="13">
    <location>
        <begin position="1365"/>
        <end position="1398"/>
    </location>
</feature>
<keyword evidence="10" id="KW-0119">Carbohydrate metabolism</keyword>
<evidence type="ECO:0000256" key="9">
    <source>
        <dbReference type="ARBA" id="ARBA00023214"/>
    </source>
</evidence>
<dbReference type="GO" id="GO:0004556">
    <property type="term" value="F:alpha-amylase activity"/>
    <property type="evidence" value="ECO:0007669"/>
    <property type="project" value="UniProtKB-EC"/>
</dbReference>
<comment type="cofactor">
    <cofactor evidence="2">
        <name>Ca(2+)</name>
        <dbReference type="ChEBI" id="CHEBI:29108"/>
    </cofactor>
</comment>
<dbReference type="CDD" id="cd11317">
    <property type="entry name" value="AmyAc_bac_euk_AmyA"/>
    <property type="match status" value="2"/>
</dbReference>
<dbReference type="SUPFAM" id="SSF51011">
    <property type="entry name" value="Glycosyl hydrolase domain"/>
    <property type="match status" value="2"/>
</dbReference>
<evidence type="ECO:0000313" key="17">
    <source>
        <dbReference type="Proteomes" id="UP000507470"/>
    </source>
</evidence>
<name>A0A6J8BQS8_MYTCO</name>
<feature type="compositionally biased region" description="Polar residues" evidence="13">
    <location>
        <begin position="1386"/>
        <end position="1397"/>
    </location>
</feature>
<keyword evidence="8" id="KW-0106">Calcium</keyword>
<reference evidence="16 17" key="1">
    <citation type="submission" date="2020-06" db="EMBL/GenBank/DDBJ databases">
        <authorList>
            <person name="Li R."/>
            <person name="Bekaert M."/>
        </authorList>
    </citation>
    <scope>NUCLEOTIDE SEQUENCE [LARGE SCALE GENOMIC DNA]</scope>
    <source>
        <strain evidence="17">wild</strain>
    </source>
</reference>
<evidence type="ECO:0000256" key="10">
    <source>
        <dbReference type="ARBA" id="ARBA00023277"/>
    </source>
</evidence>
<evidence type="ECO:0000256" key="2">
    <source>
        <dbReference type="ARBA" id="ARBA00001913"/>
    </source>
</evidence>
<proteinExistence type="inferred from homology"/>
<dbReference type="GO" id="GO:0046872">
    <property type="term" value="F:metal ion binding"/>
    <property type="evidence" value="ECO:0007669"/>
    <property type="project" value="UniProtKB-KW"/>
</dbReference>
<comment type="cofactor">
    <cofactor evidence="3">
        <name>chloride</name>
        <dbReference type="ChEBI" id="CHEBI:17996"/>
    </cofactor>
</comment>
<feature type="domain" description="Alpha-amylase C-terminal" evidence="14">
    <location>
        <begin position="523"/>
        <end position="601"/>
    </location>
</feature>
<feature type="compositionally biased region" description="Low complexity" evidence="13">
    <location>
        <begin position="1367"/>
        <end position="1385"/>
    </location>
</feature>
<dbReference type="EC" id="3.2.1.1" evidence="5"/>
<dbReference type="SUPFAM" id="SSF51445">
    <property type="entry name" value="(Trans)glycosidases"/>
    <property type="match status" value="2"/>
</dbReference>
<dbReference type="OrthoDB" id="550577at2759"/>
<dbReference type="InterPro" id="IPR031319">
    <property type="entry name" value="A-amylase_C"/>
</dbReference>
<evidence type="ECO:0000256" key="8">
    <source>
        <dbReference type="ARBA" id="ARBA00022837"/>
    </source>
</evidence>
<keyword evidence="11 16" id="KW-0326">Glycosidase</keyword>
<organism evidence="16 17">
    <name type="scientific">Mytilus coruscus</name>
    <name type="common">Sea mussel</name>
    <dbReference type="NCBI Taxonomy" id="42192"/>
    <lineage>
        <taxon>Eukaryota</taxon>
        <taxon>Metazoa</taxon>
        <taxon>Spiralia</taxon>
        <taxon>Lophotrochozoa</taxon>
        <taxon>Mollusca</taxon>
        <taxon>Bivalvia</taxon>
        <taxon>Autobranchia</taxon>
        <taxon>Pteriomorphia</taxon>
        <taxon>Mytilida</taxon>
        <taxon>Mytiloidea</taxon>
        <taxon>Mytilidae</taxon>
        <taxon>Mytilinae</taxon>
        <taxon>Mytilus</taxon>
    </lineage>
</organism>
<gene>
    <name evidence="16" type="ORF">MCOR_21743</name>
</gene>
<dbReference type="Pfam" id="PF02806">
    <property type="entry name" value="Alpha-amylase_C"/>
    <property type="match status" value="2"/>
</dbReference>
<dbReference type="EMBL" id="CACVKT020003848">
    <property type="protein sequence ID" value="CAC5386285.1"/>
    <property type="molecule type" value="Genomic_DNA"/>
</dbReference>
<feature type="compositionally biased region" description="Low complexity" evidence="13">
    <location>
        <begin position="605"/>
        <end position="620"/>
    </location>
</feature>
<dbReference type="Gene3D" id="3.20.20.80">
    <property type="entry name" value="Glycosidases"/>
    <property type="match status" value="2"/>
</dbReference>
<feature type="domain" description="Alpha-amylase C-terminal" evidence="14">
    <location>
        <begin position="1226"/>
        <end position="1305"/>
    </location>
</feature>
<evidence type="ECO:0000256" key="5">
    <source>
        <dbReference type="ARBA" id="ARBA00012595"/>
    </source>
</evidence>
<evidence type="ECO:0000256" key="13">
    <source>
        <dbReference type="SAM" id="MobiDB-lite"/>
    </source>
</evidence>
<keyword evidence="6" id="KW-0479">Metal-binding</keyword>
<comment type="catalytic activity">
    <reaction evidence="1">
        <text>Endohydrolysis of (1-&gt;4)-alpha-D-glucosidic linkages in polysaccharides containing three or more (1-&gt;4)-alpha-linked D-glucose units.</text>
        <dbReference type="EC" id="3.2.1.1"/>
    </reaction>
</comment>
<dbReference type="InterPro" id="IPR006046">
    <property type="entry name" value="Alpha_amylase"/>
</dbReference>
<dbReference type="PRINTS" id="PR00110">
    <property type="entry name" value="ALPHAAMYLASE"/>
</dbReference>
<evidence type="ECO:0000256" key="11">
    <source>
        <dbReference type="ARBA" id="ARBA00023295"/>
    </source>
</evidence>
<evidence type="ECO:0000256" key="3">
    <source>
        <dbReference type="ARBA" id="ARBA00001923"/>
    </source>
</evidence>
<evidence type="ECO:0000256" key="6">
    <source>
        <dbReference type="ARBA" id="ARBA00022723"/>
    </source>
</evidence>
<dbReference type="SMART" id="SM00632">
    <property type="entry name" value="Aamy_C"/>
    <property type="match status" value="2"/>
</dbReference>
<feature type="region of interest" description="Disordered" evidence="13">
    <location>
        <begin position="597"/>
        <end position="645"/>
    </location>
</feature>